<dbReference type="GO" id="GO:0004842">
    <property type="term" value="F:ubiquitin-protein transferase activity"/>
    <property type="evidence" value="ECO:0007669"/>
    <property type="project" value="InterPro"/>
</dbReference>
<dbReference type="Pfam" id="PF14570">
    <property type="entry name" value="zf-RING_4"/>
    <property type="match status" value="1"/>
</dbReference>
<protein>
    <recommendedName>
        <fullName evidence="3">RING-type domain-containing protein</fullName>
    </recommendedName>
</protein>
<dbReference type="InterPro" id="IPR039515">
    <property type="entry name" value="NOT4_mRING-HC-C4C4"/>
</dbReference>
<comment type="caution">
    <text evidence="4">The sequence shown here is derived from an EMBL/GenBank/DDBJ whole genome shotgun (WGS) entry which is preliminary data.</text>
</comment>
<dbReference type="PANTHER" id="PTHR12603">
    <property type="entry name" value="CCR4-NOT TRANSCRIPTION COMPLEX RELATED"/>
    <property type="match status" value="1"/>
</dbReference>
<feature type="domain" description="RING-type" evidence="3">
    <location>
        <begin position="261"/>
        <end position="303"/>
    </location>
</feature>
<dbReference type="Gene3D" id="3.30.40.10">
    <property type="entry name" value="Zinc/RING finger domain, C3HC4 (zinc finger)"/>
    <property type="match status" value="1"/>
</dbReference>
<dbReference type="PROSITE" id="PS50089">
    <property type="entry name" value="ZF_RING_2"/>
    <property type="match status" value="1"/>
</dbReference>
<evidence type="ECO:0000313" key="5">
    <source>
        <dbReference type="Proteomes" id="UP000734854"/>
    </source>
</evidence>
<sequence length="343" mass="37625">MGYDAMANSAKKKRVRTRLTSSSTQHSFDLNLIAVSFYFASTTVDESIGQVEALQVRCRLLLIPPLMGSSAVVGGSAKGEDDCKILGEDHPSLSRKDVGGSKIRMIGEDESPHRQRRSDSGPPPMPHQRGSMIRRRSTDSSSPSVTDADEEDDHVDDGVLDDWEAAADAISEVNDLADHDPEDHLVPAALSSVATASPIASRPTTRPEPIRSAPRAWKPDDASRPRSLPSISKQWSFPAKVDQKLCLVGQQKDTLLLPCPCPICYEDLDPTDSRFFPCSCGFRLCLFCHKRILEDDGGCPGCRRPYNSFLYGQQTINSIGTPLIPHCLSRSFSMISRSSSREH</sequence>
<evidence type="ECO:0000313" key="4">
    <source>
        <dbReference type="EMBL" id="KAG6496607.1"/>
    </source>
</evidence>
<dbReference type="EMBL" id="JACMSC010000012">
    <property type="protein sequence ID" value="KAG6496607.1"/>
    <property type="molecule type" value="Genomic_DNA"/>
</dbReference>
<organism evidence="4 5">
    <name type="scientific">Zingiber officinale</name>
    <name type="common">Ginger</name>
    <name type="synonym">Amomum zingiber</name>
    <dbReference type="NCBI Taxonomy" id="94328"/>
    <lineage>
        <taxon>Eukaryota</taxon>
        <taxon>Viridiplantae</taxon>
        <taxon>Streptophyta</taxon>
        <taxon>Embryophyta</taxon>
        <taxon>Tracheophyta</taxon>
        <taxon>Spermatophyta</taxon>
        <taxon>Magnoliopsida</taxon>
        <taxon>Liliopsida</taxon>
        <taxon>Zingiberales</taxon>
        <taxon>Zingiberaceae</taxon>
        <taxon>Zingiber</taxon>
    </lineage>
</organism>
<feature type="compositionally biased region" description="Acidic residues" evidence="2">
    <location>
        <begin position="147"/>
        <end position="156"/>
    </location>
</feature>
<keyword evidence="5" id="KW-1185">Reference proteome</keyword>
<dbReference type="GO" id="GO:0016567">
    <property type="term" value="P:protein ubiquitination"/>
    <property type="evidence" value="ECO:0007669"/>
    <property type="project" value="TreeGrafter"/>
</dbReference>
<dbReference type="Proteomes" id="UP000734854">
    <property type="component" value="Unassembled WGS sequence"/>
</dbReference>
<dbReference type="InterPro" id="IPR039780">
    <property type="entry name" value="Mot2"/>
</dbReference>
<dbReference type="InterPro" id="IPR001841">
    <property type="entry name" value="Znf_RING"/>
</dbReference>
<name>A0A8J5GC07_ZINOF</name>
<evidence type="ECO:0000256" key="1">
    <source>
        <dbReference type="PROSITE-ProRule" id="PRU00175"/>
    </source>
</evidence>
<dbReference type="InterPro" id="IPR013083">
    <property type="entry name" value="Znf_RING/FYVE/PHD"/>
</dbReference>
<evidence type="ECO:0000259" key="3">
    <source>
        <dbReference type="PROSITE" id="PS50089"/>
    </source>
</evidence>
<dbReference type="GO" id="GO:0030014">
    <property type="term" value="C:CCR4-NOT complex"/>
    <property type="evidence" value="ECO:0007669"/>
    <property type="project" value="InterPro"/>
</dbReference>
<accession>A0A8J5GC07</accession>
<keyword evidence="1" id="KW-0479">Metal-binding</keyword>
<dbReference type="CDD" id="cd16618">
    <property type="entry name" value="mRING-HC-C4C4_CNOT4"/>
    <property type="match status" value="1"/>
</dbReference>
<feature type="region of interest" description="Disordered" evidence="2">
    <location>
        <begin position="196"/>
        <end position="229"/>
    </location>
</feature>
<feature type="compositionally biased region" description="Basic and acidic residues" evidence="2">
    <location>
        <begin position="83"/>
        <end position="119"/>
    </location>
</feature>
<feature type="region of interest" description="Disordered" evidence="2">
    <location>
        <begin position="83"/>
        <end position="156"/>
    </location>
</feature>
<keyword evidence="1" id="KW-0863">Zinc-finger</keyword>
<dbReference type="GO" id="GO:0008270">
    <property type="term" value="F:zinc ion binding"/>
    <property type="evidence" value="ECO:0007669"/>
    <property type="project" value="UniProtKB-KW"/>
</dbReference>
<reference evidence="4 5" key="1">
    <citation type="submission" date="2020-08" db="EMBL/GenBank/DDBJ databases">
        <title>Plant Genome Project.</title>
        <authorList>
            <person name="Zhang R.-G."/>
        </authorList>
    </citation>
    <scope>NUCLEOTIDE SEQUENCE [LARGE SCALE GENOMIC DNA]</scope>
    <source>
        <tissue evidence="4">Rhizome</tissue>
    </source>
</reference>
<dbReference type="SUPFAM" id="SSF57850">
    <property type="entry name" value="RING/U-box"/>
    <property type="match status" value="1"/>
</dbReference>
<proteinExistence type="predicted"/>
<dbReference type="AlphaFoldDB" id="A0A8J5GC07"/>
<gene>
    <name evidence="4" type="ORF">ZIOFF_044476</name>
</gene>
<dbReference type="PANTHER" id="PTHR12603:SF0">
    <property type="entry name" value="CCR4-NOT TRANSCRIPTION COMPLEX SUBUNIT 4"/>
    <property type="match status" value="1"/>
</dbReference>
<evidence type="ECO:0000256" key="2">
    <source>
        <dbReference type="SAM" id="MobiDB-lite"/>
    </source>
</evidence>
<keyword evidence="1" id="KW-0862">Zinc</keyword>